<dbReference type="SUPFAM" id="SSF53850">
    <property type="entry name" value="Periplasmic binding protein-like II"/>
    <property type="match status" value="1"/>
</dbReference>
<dbReference type="InterPro" id="IPR006059">
    <property type="entry name" value="SBP"/>
</dbReference>
<gene>
    <name evidence="5" type="ORF">FE782_02225</name>
</gene>
<dbReference type="Proteomes" id="UP000309676">
    <property type="component" value="Unassembled WGS sequence"/>
</dbReference>
<keyword evidence="3" id="KW-0804">Transcription</keyword>
<organism evidence="5 6">
    <name type="scientific">Paenibacillus antri</name>
    <dbReference type="NCBI Taxonomy" id="2582848"/>
    <lineage>
        <taxon>Bacteria</taxon>
        <taxon>Bacillati</taxon>
        <taxon>Bacillota</taxon>
        <taxon>Bacilli</taxon>
        <taxon>Bacillales</taxon>
        <taxon>Paenibacillaceae</taxon>
        <taxon>Paenibacillus</taxon>
    </lineage>
</organism>
<comment type="caution">
    <text evidence="5">The sequence shown here is derived from an EMBL/GenBank/DDBJ whole genome shotgun (WGS) entry which is preliminary data.</text>
</comment>
<dbReference type="PANTHER" id="PTHR43649:SF12">
    <property type="entry name" value="DIACETYLCHITOBIOSE BINDING PROTEIN DASA"/>
    <property type="match status" value="1"/>
</dbReference>
<dbReference type="Gene3D" id="1.10.10.10">
    <property type="entry name" value="Winged helix-like DNA-binding domain superfamily/Winged helix DNA-binding domain"/>
    <property type="match status" value="1"/>
</dbReference>
<evidence type="ECO:0000313" key="5">
    <source>
        <dbReference type="EMBL" id="TLS54184.1"/>
    </source>
</evidence>
<dbReference type="PRINTS" id="PR00035">
    <property type="entry name" value="HTHGNTR"/>
</dbReference>
<dbReference type="Gene3D" id="3.40.190.10">
    <property type="entry name" value="Periplasmic binding protein-like II"/>
    <property type="match status" value="1"/>
</dbReference>
<evidence type="ECO:0000313" key="6">
    <source>
        <dbReference type="Proteomes" id="UP000309676"/>
    </source>
</evidence>
<protein>
    <submittedName>
        <fullName evidence="5">Extracellular solute-binding protein</fullName>
    </submittedName>
</protein>
<evidence type="ECO:0000256" key="2">
    <source>
        <dbReference type="ARBA" id="ARBA00023125"/>
    </source>
</evidence>
<dbReference type="PANTHER" id="PTHR43649">
    <property type="entry name" value="ARABINOSE-BINDING PROTEIN-RELATED"/>
    <property type="match status" value="1"/>
</dbReference>
<evidence type="ECO:0000256" key="3">
    <source>
        <dbReference type="ARBA" id="ARBA00023163"/>
    </source>
</evidence>
<dbReference type="GO" id="GO:0003677">
    <property type="term" value="F:DNA binding"/>
    <property type="evidence" value="ECO:0007669"/>
    <property type="project" value="UniProtKB-KW"/>
</dbReference>
<dbReference type="OrthoDB" id="2374506at2"/>
<dbReference type="PROSITE" id="PS50949">
    <property type="entry name" value="HTH_GNTR"/>
    <property type="match status" value="1"/>
</dbReference>
<name>A0A5R9GKN3_9BACL</name>
<dbReference type="InterPro" id="IPR000524">
    <property type="entry name" value="Tscrpt_reg_HTH_GntR"/>
</dbReference>
<sequence length="463" mass="53238">MDNKVSRKTFRHRLGEMVSALREDIITGRRPPGDYLPSELTLAEQFSLSKNSVRQGLEQLVGESLIEKVPRVGNRVRDPNEAGTITVRFGYYASMLHETNLQEMLEGFYKLHPHIRVQMVPIYYSGFLETVPEYFENGLLDAVTINNHNYQHCLDGGRERIFEPMEENKELYPFLTRAFKRSGGELHVQPFVASPVVLCYNKEHFEERGVPEPDSSWTWDDLLSHSAALRDGRERYGFHFHLLSGNRWPIFLLQSGASFRRDDLGAPPPDFGDDRLWDGLELGRRLHYDPGTLPAFLSETDSDTESLFLQQKVSMMMTTYYSLNSLKAAGFRYDLAPLPAHRNAKTLLLSIGLAVNKASKAKDAAMALVRYLLSYDVQLGIRRGTLTIPSHKKAAEWQGKEAMYRPPHFHMYRDIVPTFAHIADLGLPLKELERMRNELKLYWSNMESREQAIERLRIAFERG</sequence>
<proteinExistence type="predicted"/>
<dbReference type="Pfam" id="PF01547">
    <property type="entry name" value="SBP_bac_1"/>
    <property type="match status" value="1"/>
</dbReference>
<dbReference type="InterPro" id="IPR050490">
    <property type="entry name" value="Bact_solute-bd_prot1"/>
</dbReference>
<dbReference type="InterPro" id="IPR036388">
    <property type="entry name" value="WH-like_DNA-bd_sf"/>
</dbReference>
<reference evidence="5 6" key="1">
    <citation type="submission" date="2019-05" db="EMBL/GenBank/DDBJ databases">
        <authorList>
            <person name="Narsing Rao M.P."/>
            <person name="Li W.J."/>
        </authorList>
    </citation>
    <scope>NUCLEOTIDE SEQUENCE [LARGE SCALE GENOMIC DNA]</scope>
    <source>
        <strain evidence="5 6">SYSU_K30003</strain>
    </source>
</reference>
<feature type="domain" description="HTH gntR-type" evidence="4">
    <location>
        <begin position="11"/>
        <end position="79"/>
    </location>
</feature>
<keyword evidence="6" id="KW-1185">Reference proteome</keyword>
<evidence type="ECO:0000256" key="1">
    <source>
        <dbReference type="ARBA" id="ARBA00023015"/>
    </source>
</evidence>
<dbReference type="GO" id="GO:0003700">
    <property type="term" value="F:DNA-binding transcription factor activity"/>
    <property type="evidence" value="ECO:0007669"/>
    <property type="project" value="InterPro"/>
</dbReference>
<dbReference type="AlphaFoldDB" id="A0A5R9GKN3"/>
<dbReference type="RefSeq" id="WP_138192046.1">
    <property type="nucleotide sequence ID" value="NZ_VCIW01000001.1"/>
</dbReference>
<dbReference type="EMBL" id="VCIW01000001">
    <property type="protein sequence ID" value="TLS54184.1"/>
    <property type="molecule type" value="Genomic_DNA"/>
</dbReference>
<dbReference type="CDD" id="cd07377">
    <property type="entry name" value="WHTH_GntR"/>
    <property type="match status" value="1"/>
</dbReference>
<dbReference type="InterPro" id="IPR036390">
    <property type="entry name" value="WH_DNA-bd_sf"/>
</dbReference>
<dbReference type="SUPFAM" id="SSF46785">
    <property type="entry name" value="Winged helix' DNA-binding domain"/>
    <property type="match status" value="1"/>
</dbReference>
<dbReference type="SMART" id="SM00345">
    <property type="entry name" value="HTH_GNTR"/>
    <property type="match status" value="1"/>
</dbReference>
<dbReference type="Pfam" id="PF00392">
    <property type="entry name" value="GntR"/>
    <property type="match status" value="1"/>
</dbReference>
<accession>A0A5R9GKN3</accession>
<evidence type="ECO:0000259" key="4">
    <source>
        <dbReference type="PROSITE" id="PS50949"/>
    </source>
</evidence>
<keyword evidence="2" id="KW-0238">DNA-binding</keyword>
<keyword evidence="1" id="KW-0805">Transcription regulation</keyword>